<dbReference type="EMBL" id="CP071091">
    <property type="protein sequence ID" value="QSQ16061.1"/>
    <property type="molecule type" value="Genomic_DNA"/>
</dbReference>
<evidence type="ECO:0000259" key="2">
    <source>
        <dbReference type="Pfam" id="PF03372"/>
    </source>
</evidence>
<dbReference type="RefSeq" id="WP_206717740.1">
    <property type="nucleotide sequence ID" value="NZ_CP071091.1"/>
</dbReference>
<dbReference type="InterPro" id="IPR005135">
    <property type="entry name" value="Endo/exonuclease/phosphatase"/>
</dbReference>
<dbReference type="Pfam" id="PF03372">
    <property type="entry name" value="Exo_endo_phos"/>
    <property type="match status" value="1"/>
</dbReference>
<feature type="region of interest" description="Disordered" evidence="1">
    <location>
        <begin position="392"/>
        <end position="426"/>
    </location>
</feature>
<gene>
    <name evidence="3" type="ORF">JY572_08430</name>
</gene>
<dbReference type="Gene3D" id="3.60.10.10">
    <property type="entry name" value="Endonuclease/exonuclease/phosphatase"/>
    <property type="match status" value="1"/>
</dbReference>
<evidence type="ECO:0000313" key="4">
    <source>
        <dbReference type="Proteomes" id="UP000663090"/>
    </source>
</evidence>
<keyword evidence="3" id="KW-0540">Nuclease</keyword>
<name>A0ABX7NBA5_9BACT</name>
<dbReference type="Proteomes" id="UP000663090">
    <property type="component" value="Chromosome"/>
</dbReference>
<organism evidence="3 4">
    <name type="scientific">Myxococcus landrumensis</name>
    <dbReference type="NCBI Taxonomy" id="2813577"/>
    <lineage>
        <taxon>Bacteria</taxon>
        <taxon>Pseudomonadati</taxon>
        <taxon>Myxococcota</taxon>
        <taxon>Myxococcia</taxon>
        <taxon>Myxococcales</taxon>
        <taxon>Cystobacterineae</taxon>
        <taxon>Myxococcaceae</taxon>
        <taxon>Myxococcus</taxon>
    </lineage>
</organism>
<accession>A0ABX7NBA5</accession>
<dbReference type="InterPro" id="IPR036691">
    <property type="entry name" value="Endo/exonu/phosph_ase_sf"/>
</dbReference>
<dbReference type="GO" id="GO:0004519">
    <property type="term" value="F:endonuclease activity"/>
    <property type="evidence" value="ECO:0007669"/>
    <property type="project" value="UniProtKB-KW"/>
</dbReference>
<dbReference type="SUPFAM" id="SSF56219">
    <property type="entry name" value="DNase I-like"/>
    <property type="match status" value="1"/>
</dbReference>
<proteinExistence type="predicted"/>
<keyword evidence="4" id="KW-1185">Reference proteome</keyword>
<sequence length="426" mass="46615">MKVPEVLEHLPGVGPLLGRMATPPDEPHPREDPTLVLPSLDAFTLPSTERKLGDGRTLVVRNPEVRPPRGPGLSVMTFNILLGGQRREALLAYFDELEAEGRMPDVIGLQEANVPISVLLSSRYGFHLAYFGHDGGPSARLINGKAFLSRHPLLEAVHYTYVLSEAERAAAIQRRGGDPFELVEDRGALRVHLEVDGLPVALYNVHHALGDSGINAHNLRQLNTLLRHRKVPPAIALGDFNANTAIKRGGSWLMAHLKTYDDTDTVEEYAVRYGEPHASVGDHGVGNIADPRLRHELHVLEQGLPETIAHAAATRVRLHGGAVMTPKQALTELRSGKVARGSEHWLRLQDVADSATLSSLPDESGVVPATGKRFDNLYASPELEPILFEVDRSTESSDHQPVVAHYTPRARTTPLASVTRERSPRS</sequence>
<feature type="domain" description="Endonuclease/exonuclease/phosphatase" evidence="2">
    <location>
        <begin position="76"/>
        <end position="399"/>
    </location>
</feature>
<protein>
    <submittedName>
        <fullName evidence="3">Endonuclease/exonuclease/phosphatase family protein</fullName>
    </submittedName>
</protein>
<keyword evidence="3" id="KW-0255">Endonuclease</keyword>
<reference evidence="3 4" key="1">
    <citation type="submission" date="2021-02" db="EMBL/GenBank/DDBJ databases">
        <title>De Novo genome assembly of isolated myxobacteria.</title>
        <authorList>
            <person name="Stevens D.C."/>
        </authorList>
    </citation>
    <scope>NUCLEOTIDE SEQUENCE [LARGE SCALE GENOMIC DNA]</scope>
    <source>
        <strain evidence="3 4">SCHIC003</strain>
    </source>
</reference>
<evidence type="ECO:0000256" key="1">
    <source>
        <dbReference type="SAM" id="MobiDB-lite"/>
    </source>
</evidence>
<keyword evidence="3" id="KW-0378">Hydrolase</keyword>
<evidence type="ECO:0000313" key="3">
    <source>
        <dbReference type="EMBL" id="QSQ16061.1"/>
    </source>
</evidence>